<comment type="caution">
    <text evidence="3">The sequence shown here is derived from an EMBL/GenBank/DDBJ whole genome shotgun (WGS) entry which is preliminary data.</text>
</comment>
<organism evidence="3 4">
    <name type="scientific">Perkinsus chesapeaki</name>
    <name type="common">Clam parasite</name>
    <name type="synonym">Perkinsus andrewsi</name>
    <dbReference type="NCBI Taxonomy" id="330153"/>
    <lineage>
        <taxon>Eukaryota</taxon>
        <taxon>Sar</taxon>
        <taxon>Alveolata</taxon>
        <taxon>Perkinsozoa</taxon>
        <taxon>Perkinsea</taxon>
        <taxon>Perkinsida</taxon>
        <taxon>Perkinsidae</taxon>
        <taxon>Perkinsus</taxon>
    </lineage>
</organism>
<proteinExistence type="predicted"/>
<name>A0A7J6LXL3_PERCH</name>
<keyword evidence="1" id="KW-0175">Coiled coil</keyword>
<reference evidence="3 4" key="1">
    <citation type="submission" date="2020-04" db="EMBL/GenBank/DDBJ databases">
        <title>Perkinsus chesapeaki whole genome sequence.</title>
        <authorList>
            <person name="Bogema D.R."/>
        </authorList>
    </citation>
    <scope>NUCLEOTIDE SEQUENCE [LARGE SCALE GENOMIC DNA]</scope>
    <source>
        <strain evidence="3">ATCC PRA-425</strain>
    </source>
</reference>
<gene>
    <name evidence="3" type="ORF">FOL47_005483</name>
</gene>
<dbReference type="Proteomes" id="UP000591131">
    <property type="component" value="Unassembled WGS sequence"/>
</dbReference>
<protein>
    <submittedName>
        <fullName evidence="3">Uncharacterized protein</fullName>
    </submittedName>
</protein>
<dbReference type="AlphaFoldDB" id="A0A7J6LXL3"/>
<feature type="region of interest" description="Disordered" evidence="2">
    <location>
        <begin position="76"/>
        <end position="125"/>
    </location>
</feature>
<sequence length="284" mass="32850">MKLGNRRKGRPPPINTDLYSPVHYEVSDEERLVRASLERLVDENAEVRCRVYDMIDAYEDAFMCCERRAALILRTASSRERTAKQRGNSGRQNPRPPRRALPKETSRPTTRPENGTKLNEVEGKRREVEALKEEAQSLELQARRQRRALEQIGIFERKMTKRNDHLKEYVKKQRREHENSSNERSERRALGNDVEELQAYREDLAAKRSAMESRERINTKRAAEMLATLQSRVSDLTCTLKDAERSARVAKSRLREMKRIRRSAEKDTSVVLDAHGVLGLALAG</sequence>
<feature type="compositionally biased region" description="Basic and acidic residues" evidence="2">
    <location>
        <begin position="171"/>
        <end position="190"/>
    </location>
</feature>
<accession>A0A7J6LXL3</accession>
<dbReference type="OrthoDB" id="434418at2759"/>
<keyword evidence="4" id="KW-1185">Reference proteome</keyword>
<feature type="coiled-coil region" evidence="1">
    <location>
        <begin position="194"/>
        <end position="267"/>
    </location>
</feature>
<feature type="region of interest" description="Disordered" evidence="2">
    <location>
        <begin position="171"/>
        <end position="192"/>
    </location>
</feature>
<evidence type="ECO:0000313" key="3">
    <source>
        <dbReference type="EMBL" id="KAF4663964.1"/>
    </source>
</evidence>
<evidence type="ECO:0000256" key="1">
    <source>
        <dbReference type="SAM" id="Coils"/>
    </source>
</evidence>
<feature type="compositionally biased region" description="Polar residues" evidence="2">
    <location>
        <begin position="107"/>
        <end position="117"/>
    </location>
</feature>
<evidence type="ECO:0000256" key="2">
    <source>
        <dbReference type="SAM" id="MobiDB-lite"/>
    </source>
</evidence>
<dbReference type="EMBL" id="JAAPAO010000301">
    <property type="protein sequence ID" value="KAF4663964.1"/>
    <property type="molecule type" value="Genomic_DNA"/>
</dbReference>
<evidence type="ECO:0000313" key="4">
    <source>
        <dbReference type="Proteomes" id="UP000591131"/>
    </source>
</evidence>